<reference evidence="5 6" key="1">
    <citation type="submission" date="2016-05" db="EMBL/GenBank/DDBJ databases">
        <title>Paenibacillus oryzae. sp. nov., isolated from the rice root.</title>
        <authorList>
            <person name="Zhang J."/>
            <person name="Zhang X."/>
        </authorList>
    </citation>
    <scope>NUCLEOTIDE SEQUENCE [LARGE SCALE GENOMIC DNA]</scope>
    <source>
        <strain evidence="5 6">1DrF-4</strain>
    </source>
</reference>
<dbReference type="PANTHER" id="PTHR43537">
    <property type="entry name" value="TRANSCRIPTIONAL REGULATOR, GNTR FAMILY"/>
    <property type="match status" value="1"/>
</dbReference>
<name>A0A1A5YR92_9BACL</name>
<dbReference type="GO" id="GO:0003677">
    <property type="term" value="F:DNA binding"/>
    <property type="evidence" value="ECO:0007669"/>
    <property type="project" value="UniProtKB-KW"/>
</dbReference>
<dbReference type="Gene3D" id="1.20.120.530">
    <property type="entry name" value="GntR ligand-binding domain-like"/>
    <property type="match status" value="1"/>
</dbReference>
<keyword evidence="3" id="KW-0804">Transcription</keyword>
<dbReference type="InterPro" id="IPR011711">
    <property type="entry name" value="GntR_C"/>
</dbReference>
<dbReference type="STRING" id="1844972.A7K91_07660"/>
<dbReference type="PANTHER" id="PTHR43537:SF24">
    <property type="entry name" value="GLUCONATE OPERON TRANSCRIPTIONAL REPRESSOR"/>
    <property type="match status" value="1"/>
</dbReference>
<dbReference type="SUPFAM" id="SSF46785">
    <property type="entry name" value="Winged helix' DNA-binding domain"/>
    <property type="match status" value="1"/>
</dbReference>
<proteinExistence type="predicted"/>
<comment type="caution">
    <text evidence="5">The sequence shown here is derived from an EMBL/GenBank/DDBJ whole genome shotgun (WGS) entry which is preliminary data.</text>
</comment>
<evidence type="ECO:0000256" key="1">
    <source>
        <dbReference type="ARBA" id="ARBA00023015"/>
    </source>
</evidence>
<evidence type="ECO:0000313" key="6">
    <source>
        <dbReference type="Proteomes" id="UP000092024"/>
    </source>
</evidence>
<evidence type="ECO:0000256" key="2">
    <source>
        <dbReference type="ARBA" id="ARBA00023125"/>
    </source>
</evidence>
<dbReference type="InterPro" id="IPR008920">
    <property type="entry name" value="TF_FadR/GntR_C"/>
</dbReference>
<feature type="domain" description="HTH gntR-type" evidence="4">
    <location>
        <begin position="7"/>
        <end position="74"/>
    </location>
</feature>
<keyword evidence="1" id="KW-0805">Transcription regulation</keyword>
<dbReference type="Proteomes" id="UP000092024">
    <property type="component" value="Unassembled WGS sequence"/>
</dbReference>
<dbReference type="InterPro" id="IPR000524">
    <property type="entry name" value="Tscrpt_reg_HTH_GntR"/>
</dbReference>
<dbReference type="Pfam" id="PF00392">
    <property type="entry name" value="GntR"/>
    <property type="match status" value="1"/>
</dbReference>
<dbReference type="SMART" id="SM00895">
    <property type="entry name" value="FCD"/>
    <property type="match status" value="1"/>
</dbReference>
<dbReference type="Pfam" id="PF07729">
    <property type="entry name" value="FCD"/>
    <property type="match status" value="1"/>
</dbReference>
<accession>A0A1A5YR92</accession>
<dbReference type="CDD" id="cd07377">
    <property type="entry name" value="WHTH_GntR"/>
    <property type="match status" value="1"/>
</dbReference>
<dbReference type="InterPro" id="IPR036390">
    <property type="entry name" value="WH_DNA-bd_sf"/>
</dbReference>
<protein>
    <submittedName>
        <fullName evidence="5">GntR family transcriptional regulator</fullName>
    </submittedName>
</protein>
<dbReference type="InterPro" id="IPR036388">
    <property type="entry name" value="WH-like_DNA-bd_sf"/>
</dbReference>
<evidence type="ECO:0000313" key="5">
    <source>
        <dbReference type="EMBL" id="OBR68084.1"/>
    </source>
</evidence>
<organism evidence="5 6">
    <name type="scientific">Paenibacillus oryzae</name>
    <dbReference type="NCBI Taxonomy" id="1844972"/>
    <lineage>
        <taxon>Bacteria</taxon>
        <taxon>Bacillati</taxon>
        <taxon>Bacillota</taxon>
        <taxon>Bacilli</taxon>
        <taxon>Bacillales</taxon>
        <taxon>Paenibacillaceae</taxon>
        <taxon>Paenibacillus</taxon>
    </lineage>
</organism>
<gene>
    <name evidence="5" type="ORF">A7K91_07660</name>
</gene>
<dbReference type="Gene3D" id="1.10.10.10">
    <property type="entry name" value="Winged helix-like DNA-binding domain superfamily/Winged helix DNA-binding domain"/>
    <property type="match status" value="1"/>
</dbReference>
<dbReference type="SUPFAM" id="SSF48008">
    <property type="entry name" value="GntR ligand-binding domain-like"/>
    <property type="match status" value="1"/>
</dbReference>
<keyword evidence="2" id="KW-0238">DNA-binding</keyword>
<evidence type="ECO:0000259" key="4">
    <source>
        <dbReference type="PROSITE" id="PS50949"/>
    </source>
</evidence>
<dbReference type="EMBL" id="LYPA01000029">
    <property type="protein sequence ID" value="OBR68084.1"/>
    <property type="molecule type" value="Genomic_DNA"/>
</dbReference>
<dbReference type="PROSITE" id="PS50949">
    <property type="entry name" value="HTH_GNTR"/>
    <property type="match status" value="1"/>
</dbReference>
<dbReference type="SMART" id="SM00345">
    <property type="entry name" value="HTH_GNTR"/>
    <property type="match status" value="1"/>
</dbReference>
<dbReference type="AlphaFoldDB" id="A0A1A5YR92"/>
<dbReference type="RefSeq" id="WP_068679676.1">
    <property type="nucleotide sequence ID" value="NZ_LYPA01000029.1"/>
</dbReference>
<sequence>MQAPKYQSLKDHVYHYIAEKIQDGTLQPNQKINEAEICKRLDISRTPTREALFQLASDNLLVYIPRRGFTVKAFDSKKKLDYSQIIGVLDALAATLAVERLKPSELMRMEELVDKIDADIDKRYFEDYYSDQYRFHEIYTLNCDNPTLIELLGSMKNSFIKQAYTSDDKEKLARVLKQVNGEHRKIIDLFRTANKAGLEAALQYHWRIIDDEML</sequence>
<evidence type="ECO:0000256" key="3">
    <source>
        <dbReference type="ARBA" id="ARBA00023163"/>
    </source>
</evidence>
<dbReference type="GO" id="GO:0003700">
    <property type="term" value="F:DNA-binding transcription factor activity"/>
    <property type="evidence" value="ECO:0007669"/>
    <property type="project" value="InterPro"/>
</dbReference>
<dbReference type="OrthoDB" id="574518at2"/>
<keyword evidence="6" id="KW-1185">Reference proteome</keyword>